<reference evidence="2 3" key="1">
    <citation type="journal article" date="2010" name="Cell">
        <title>The genome of Naegleria gruberi illuminates early eukaryotic versatility.</title>
        <authorList>
            <person name="Fritz-Laylin L.K."/>
            <person name="Prochnik S.E."/>
            <person name="Ginger M.L."/>
            <person name="Dacks J.B."/>
            <person name="Carpenter M.L."/>
            <person name="Field M.C."/>
            <person name="Kuo A."/>
            <person name="Paredez A."/>
            <person name="Chapman J."/>
            <person name="Pham J."/>
            <person name="Shu S."/>
            <person name="Neupane R."/>
            <person name="Cipriano M."/>
            <person name="Mancuso J."/>
            <person name="Tu H."/>
            <person name="Salamov A."/>
            <person name="Lindquist E."/>
            <person name="Shapiro H."/>
            <person name="Lucas S."/>
            <person name="Grigoriev I.V."/>
            <person name="Cande W.Z."/>
            <person name="Fulton C."/>
            <person name="Rokhsar D.S."/>
            <person name="Dawson S.C."/>
        </authorList>
    </citation>
    <scope>NUCLEOTIDE SEQUENCE [LARGE SCALE GENOMIC DNA]</scope>
    <source>
        <strain evidence="2 3">NEG-M</strain>
    </source>
</reference>
<feature type="compositionally biased region" description="Low complexity" evidence="1">
    <location>
        <begin position="75"/>
        <end position="87"/>
    </location>
</feature>
<evidence type="ECO:0000313" key="2">
    <source>
        <dbReference type="EMBL" id="EFC47516.1"/>
    </source>
</evidence>
<dbReference type="Proteomes" id="UP000006671">
    <property type="component" value="Unassembled WGS sequence"/>
</dbReference>
<accession>D2V6W2</accession>
<dbReference type="RefSeq" id="XP_002680260.1">
    <property type="nucleotide sequence ID" value="XM_002680214.1"/>
</dbReference>
<dbReference type="EMBL" id="GG738854">
    <property type="protein sequence ID" value="EFC47516.1"/>
    <property type="molecule type" value="Genomic_DNA"/>
</dbReference>
<dbReference type="InParanoid" id="D2V6W2"/>
<organism evidence="3">
    <name type="scientific">Naegleria gruberi</name>
    <name type="common">Amoeba</name>
    <dbReference type="NCBI Taxonomy" id="5762"/>
    <lineage>
        <taxon>Eukaryota</taxon>
        <taxon>Discoba</taxon>
        <taxon>Heterolobosea</taxon>
        <taxon>Tetramitia</taxon>
        <taxon>Eutetramitia</taxon>
        <taxon>Vahlkampfiidae</taxon>
        <taxon>Naegleria</taxon>
    </lineage>
</organism>
<keyword evidence="3" id="KW-1185">Reference proteome</keyword>
<evidence type="ECO:0000256" key="1">
    <source>
        <dbReference type="SAM" id="MobiDB-lite"/>
    </source>
</evidence>
<gene>
    <name evidence="2" type="ORF">NAEGRDRAFT_47141</name>
</gene>
<protein>
    <submittedName>
        <fullName evidence="2">Predicted protein</fullName>
    </submittedName>
</protein>
<name>D2V6W2_NAEGR</name>
<evidence type="ECO:0000313" key="3">
    <source>
        <dbReference type="Proteomes" id="UP000006671"/>
    </source>
</evidence>
<dbReference type="AlphaFoldDB" id="D2V6W2"/>
<dbReference type="VEuPathDB" id="AmoebaDB:NAEGRDRAFT_47141"/>
<sequence>MSQDKEDSLTAWLNNIVVALGEEDISNINLLPVTVSETSTNQTVPAGDKKVRKRKETKQLPFPNIQSTDISDGLVSTNRRVSNNNKSSSKDQQQIDLLKIGKGFVQHTTWTTSSVLHGKRKETLENIRNSKKKKKETVDPHETTKICNANVARTLHQ</sequence>
<feature type="region of interest" description="Disordered" evidence="1">
    <location>
        <begin position="40"/>
        <end position="92"/>
    </location>
</feature>
<proteinExistence type="predicted"/>
<dbReference type="KEGG" id="ngr:NAEGRDRAFT_47141"/>
<dbReference type="GeneID" id="8849136"/>